<dbReference type="RefSeq" id="WP_060793551.1">
    <property type="nucleotide sequence ID" value="NZ_KQ956522.1"/>
</dbReference>
<organism evidence="3 4">
    <name type="scientific">Fusobacterium equinum</name>
    <dbReference type="NCBI Taxonomy" id="134605"/>
    <lineage>
        <taxon>Bacteria</taxon>
        <taxon>Fusobacteriati</taxon>
        <taxon>Fusobacteriota</taxon>
        <taxon>Fusobacteriia</taxon>
        <taxon>Fusobacteriales</taxon>
        <taxon>Fusobacteriaceae</taxon>
        <taxon>Fusobacterium</taxon>
    </lineage>
</organism>
<keyword evidence="2" id="KW-0170">Cobalt</keyword>
<sequence>MKKQAILLIHFGTTHDDTREKTIDAFRKKVELSFADCDVFEAFTSRMIIKRLKARGIVKQNPLELLQELKEKGYTHIYVQTSHILHGIEYENLKEELASYKKEFEEIKMGEPLLSSVEDYKQVVSALGKRQKTVENQVVVYIGHGTEHAANASYSMMRYVFFQEGYSPFFMGTVEGYPEFPEVLKEIQVQYPLEKPKVILKPFMFVAGEHAKNDIAVDWKKAFEEAGFVVSDVVLEGLGEILEIQDIFMKHLQEAIENQRESIAEYKKKLS</sequence>
<dbReference type="GO" id="GO:0019251">
    <property type="term" value="P:anaerobic cobalamin biosynthetic process"/>
    <property type="evidence" value="ECO:0007669"/>
    <property type="project" value="InterPro"/>
</dbReference>
<evidence type="ECO:0000313" key="4">
    <source>
        <dbReference type="Proteomes" id="UP000070617"/>
    </source>
</evidence>
<evidence type="ECO:0000256" key="2">
    <source>
        <dbReference type="PIRSR" id="PIRSR033579-3"/>
    </source>
</evidence>
<gene>
    <name evidence="3" type="ORF">HMPREF3206_00687</name>
</gene>
<accession>A0A133NH51</accession>
<dbReference type="CDD" id="cd03412">
    <property type="entry name" value="CbiK_N"/>
    <property type="match status" value="1"/>
</dbReference>
<dbReference type="Proteomes" id="UP000070617">
    <property type="component" value="Unassembled WGS sequence"/>
</dbReference>
<dbReference type="SUPFAM" id="SSF53800">
    <property type="entry name" value="Chelatase"/>
    <property type="match status" value="1"/>
</dbReference>
<name>A0A133NH51_9FUSO</name>
<feature type="binding site" evidence="2">
    <location>
        <position position="144"/>
    </location>
    <ligand>
        <name>Co(2+)</name>
        <dbReference type="ChEBI" id="CHEBI:48828"/>
    </ligand>
</feature>
<dbReference type="GO" id="GO:0016852">
    <property type="term" value="F:sirohydrochlorin cobaltochelatase activity"/>
    <property type="evidence" value="ECO:0007669"/>
    <property type="project" value="InterPro"/>
</dbReference>
<keyword evidence="2" id="KW-0479">Metal-binding</keyword>
<reference evidence="4" key="1">
    <citation type="submission" date="2016-01" db="EMBL/GenBank/DDBJ databases">
        <authorList>
            <person name="Mitreva M."/>
            <person name="Pepin K.H."/>
            <person name="Mihindukulasuriya K.A."/>
            <person name="Fulton R."/>
            <person name="Fronick C."/>
            <person name="O'Laughlin M."/>
            <person name="Miner T."/>
            <person name="Herter B."/>
            <person name="Rosa B.A."/>
            <person name="Cordes M."/>
            <person name="Tomlinson C."/>
            <person name="Wollam A."/>
            <person name="Palsikar V.B."/>
            <person name="Mardis E.R."/>
            <person name="Wilson R.K."/>
        </authorList>
    </citation>
    <scope>NUCLEOTIDE SEQUENCE [LARGE SCALE GENOMIC DNA]</scope>
    <source>
        <strain evidence="4">CMW8396</strain>
    </source>
</reference>
<dbReference type="EMBL" id="LRPX01000026">
    <property type="protein sequence ID" value="KXA15601.1"/>
    <property type="molecule type" value="Genomic_DNA"/>
</dbReference>
<dbReference type="Pfam" id="PF06180">
    <property type="entry name" value="CbiK"/>
    <property type="match status" value="1"/>
</dbReference>
<dbReference type="InterPro" id="IPR010388">
    <property type="entry name" value="Anaerobic_Co-chelatase"/>
</dbReference>
<evidence type="ECO:0000256" key="1">
    <source>
        <dbReference type="PIRSR" id="PIRSR033579-1"/>
    </source>
</evidence>
<feature type="active site" description="Proton acceptor" evidence="1">
    <location>
        <position position="144"/>
    </location>
</feature>
<dbReference type="PATRIC" id="fig|134605.3.peg.690"/>
<feature type="binding site" evidence="2">
    <location>
        <position position="210"/>
    </location>
    <ligand>
        <name>Co(2+)</name>
        <dbReference type="ChEBI" id="CHEBI:48828"/>
    </ligand>
</feature>
<dbReference type="Gene3D" id="3.40.50.1400">
    <property type="match status" value="2"/>
</dbReference>
<comment type="caution">
    <text evidence="3">The sequence shown here is derived from an EMBL/GenBank/DDBJ whole genome shotgun (WGS) entry which is preliminary data.</text>
</comment>
<protein>
    <submittedName>
        <fullName evidence="3">Putative sirohydrochlorin cobaltochelatase</fullName>
    </submittedName>
</protein>
<dbReference type="PIRSF" id="PIRSF033579">
    <property type="entry name" value="Anaer_Co_chel"/>
    <property type="match status" value="1"/>
</dbReference>
<evidence type="ECO:0000313" key="3">
    <source>
        <dbReference type="EMBL" id="KXA15601.1"/>
    </source>
</evidence>
<proteinExistence type="predicted"/>
<dbReference type="GO" id="GO:0046872">
    <property type="term" value="F:metal ion binding"/>
    <property type="evidence" value="ECO:0007669"/>
    <property type="project" value="UniProtKB-KW"/>
</dbReference>
<dbReference type="CDD" id="cd03413">
    <property type="entry name" value="CbiK_C"/>
    <property type="match status" value="1"/>
</dbReference>
<dbReference type="STRING" id="134605.HMPREF3206_00687"/>
<keyword evidence="4" id="KW-1185">Reference proteome</keyword>
<feature type="binding site" evidence="2">
    <location>
        <position position="175"/>
    </location>
    <ligand>
        <name>Co(2+)</name>
        <dbReference type="ChEBI" id="CHEBI:48828"/>
    </ligand>
</feature>
<dbReference type="AlphaFoldDB" id="A0A133NH51"/>